<dbReference type="InterPro" id="IPR042566">
    <property type="entry name" value="L1_C"/>
</dbReference>
<comment type="caution">
    <text evidence="1">The sequence shown here is derived from an EMBL/GenBank/DDBJ whole genome shotgun (WGS) entry which is preliminary data.</text>
</comment>
<accession>A0AAD9B581</accession>
<dbReference type="EMBL" id="JASDAP010000486">
    <property type="protein sequence ID" value="KAK1874898.1"/>
    <property type="molecule type" value="Genomic_DNA"/>
</dbReference>
<proteinExistence type="predicted"/>
<sequence>MAELGSTSPTGRKRKTLMEQFKNKKKVETRRCQTRVNIGVAFQRWRILMEHTELKSDAIVALFLLDSYEKDLSSSTPVKPGLPRSPTPAVSKILSEELSDRDEQISLESIEELDNSAQETAFHELDASEMWSCDILSIVLFFCLFSMSSQDLNIGLINGDEFNHIPDPGHPPRHIIMRFLRWSDKNEVFKTLASAKGKLTWDGHDLRMFQDFPMEIQRQRKSYRELRSMLRKENLRHGILYPAILYPTNE</sequence>
<dbReference type="Gene3D" id="3.30.250.20">
    <property type="entry name" value="L1 transposable element, C-terminal domain"/>
    <property type="match status" value="1"/>
</dbReference>
<dbReference type="Proteomes" id="UP001228049">
    <property type="component" value="Unassembled WGS sequence"/>
</dbReference>
<evidence type="ECO:0000313" key="2">
    <source>
        <dbReference type="Proteomes" id="UP001228049"/>
    </source>
</evidence>
<gene>
    <name evidence="1" type="ORF">KUDE01_006646</name>
</gene>
<reference evidence="1" key="1">
    <citation type="submission" date="2023-04" db="EMBL/GenBank/DDBJ databases">
        <title>Chromosome-level genome of Chaenocephalus aceratus.</title>
        <authorList>
            <person name="Park H."/>
        </authorList>
    </citation>
    <scope>NUCLEOTIDE SEQUENCE</scope>
    <source>
        <strain evidence="1">DE</strain>
        <tissue evidence="1">Muscle</tissue>
    </source>
</reference>
<protein>
    <submittedName>
        <fullName evidence="1">LINE-1 retrotransposable element ORF1 protein</fullName>
    </submittedName>
</protein>
<evidence type="ECO:0000313" key="1">
    <source>
        <dbReference type="EMBL" id="KAK1874898.1"/>
    </source>
</evidence>
<keyword evidence="2" id="KW-1185">Reference proteome</keyword>
<dbReference type="AlphaFoldDB" id="A0AAD9B581"/>
<name>A0AAD9B581_DISEL</name>
<organism evidence="1 2">
    <name type="scientific">Dissostichus eleginoides</name>
    <name type="common">Patagonian toothfish</name>
    <name type="synonym">Dissostichus amissus</name>
    <dbReference type="NCBI Taxonomy" id="100907"/>
    <lineage>
        <taxon>Eukaryota</taxon>
        <taxon>Metazoa</taxon>
        <taxon>Chordata</taxon>
        <taxon>Craniata</taxon>
        <taxon>Vertebrata</taxon>
        <taxon>Euteleostomi</taxon>
        <taxon>Actinopterygii</taxon>
        <taxon>Neopterygii</taxon>
        <taxon>Teleostei</taxon>
        <taxon>Neoteleostei</taxon>
        <taxon>Acanthomorphata</taxon>
        <taxon>Eupercaria</taxon>
        <taxon>Perciformes</taxon>
        <taxon>Notothenioidei</taxon>
        <taxon>Nototheniidae</taxon>
        <taxon>Dissostichus</taxon>
    </lineage>
</organism>